<dbReference type="InterPro" id="IPR037770">
    <property type="entry name" value="CDK7"/>
</dbReference>
<dbReference type="RefSeq" id="XP_002499703.1">
    <property type="nucleotide sequence ID" value="XM_002499657.1"/>
</dbReference>
<dbReference type="InParanoid" id="C1DYK8"/>
<dbReference type="OMA" id="GIHHCHR"/>
<dbReference type="Gene3D" id="3.30.200.20">
    <property type="entry name" value="Phosphorylase Kinase, domain 1"/>
    <property type="match status" value="1"/>
</dbReference>
<feature type="binding site" evidence="13">
    <location>
        <position position="47"/>
    </location>
    <ligand>
        <name>ATP</name>
        <dbReference type="ChEBI" id="CHEBI:30616"/>
    </ligand>
</feature>
<dbReference type="PROSITE" id="PS50011">
    <property type="entry name" value="PROTEIN_KINASE_DOM"/>
    <property type="match status" value="1"/>
</dbReference>
<dbReference type="GO" id="GO:0008353">
    <property type="term" value="F:RNA polymerase II CTD heptapeptide repeat kinase activity"/>
    <property type="evidence" value="ECO:0007669"/>
    <property type="project" value="UniProtKB-EC"/>
</dbReference>
<dbReference type="Pfam" id="PF00069">
    <property type="entry name" value="Pkinase"/>
    <property type="match status" value="1"/>
</dbReference>
<accession>C1DYK8</accession>
<dbReference type="Gene3D" id="1.10.510.10">
    <property type="entry name" value="Transferase(Phosphotransferase) domain 1"/>
    <property type="match status" value="1"/>
</dbReference>
<evidence type="ECO:0000256" key="15">
    <source>
        <dbReference type="SAM" id="MobiDB-lite"/>
    </source>
</evidence>
<evidence type="ECO:0000259" key="16">
    <source>
        <dbReference type="PROSITE" id="PS50011"/>
    </source>
</evidence>
<feature type="compositionally biased region" description="Gly residues" evidence="15">
    <location>
        <begin position="368"/>
        <end position="378"/>
    </location>
</feature>
<keyword evidence="7 12" id="KW-0067">ATP-binding</keyword>
<dbReference type="GO" id="GO:0004693">
    <property type="term" value="F:cyclin-dependent protein serine/threonine kinase activity"/>
    <property type="evidence" value="ECO:0007669"/>
    <property type="project" value="UniProtKB-EC"/>
</dbReference>
<dbReference type="STRING" id="296587.C1DYK8"/>
<evidence type="ECO:0000256" key="10">
    <source>
        <dbReference type="ARBA" id="ARBA00049280"/>
    </source>
</evidence>
<feature type="binding site" evidence="12">
    <location>
        <position position="46"/>
    </location>
    <ligand>
        <name>ATP</name>
        <dbReference type="ChEBI" id="CHEBI:30616"/>
    </ligand>
</feature>
<dbReference type="PROSITE" id="PS00108">
    <property type="entry name" value="PROTEIN_KINASE_ST"/>
    <property type="match status" value="1"/>
</dbReference>
<dbReference type="GO" id="GO:0045944">
    <property type="term" value="P:positive regulation of transcription by RNA polymerase II"/>
    <property type="evidence" value="ECO:0007669"/>
    <property type="project" value="TreeGrafter"/>
</dbReference>
<evidence type="ECO:0000256" key="4">
    <source>
        <dbReference type="ARBA" id="ARBA00022679"/>
    </source>
</evidence>
<keyword evidence="2 14" id="KW-0723">Serine/threonine-protein kinase</keyword>
<feature type="compositionally biased region" description="Acidic residues" evidence="15">
    <location>
        <begin position="420"/>
        <end position="429"/>
    </location>
</feature>
<dbReference type="PANTHER" id="PTHR24056:SF0">
    <property type="entry name" value="CYCLIN-DEPENDENT KINASE 7"/>
    <property type="match status" value="1"/>
</dbReference>
<dbReference type="SUPFAM" id="SSF56112">
    <property type="entry name" value="Protein kinase-like (PK-like)"/>
    <property type="match status" value="1"/>
</dbReference>
<comment type="catalytic activity">
    <reaction evidence="8">
        <text>L-threonyl-[protein] + ATP = O-phospho-L-threonyl-[protein] + ADP + H(+)</text>
        <dbReference type="Rhea" id="RHEA:46608"/>
        <dbReference type="Rhea" id="RHEA-COMP:11060"/>
        <dbReference type="Rhea" id="RHEA-COMP:11605"/>
        <dbReference type="ChEBI" id="CHEBI:15378"/>
        <dbReference type="ChEBI" id="CHEBI:30013"/>
        <dbReference type="ChEBI" id="CHEBI:30616"/>
        <dbReference type="ChEBI" id="CHEBI:61977"/>
        <dbReference type="ChEBI" id="CHEBI:456216"/>
        <dbReference type="EC" id="2.7.11.22"/>
    </reaction>
</comment>
<dbReference type="OrthoDB" id="1732493at2759"/>
<keyword evidence="6" id="KW-0418">Kinase</keyword>
<comment type="catalytic activity">
    <reaction evidence="9">
        <text>L-seryl-[protein] + ATP = O-phospho-L-seryl-[protein] + ADP + H(+)</text>
        <dbReference type="Rhea" id="RHEA:17989"/>
        <dbReference type="Rhea" id="RHEA-COMP:9863"/>
        <dbReference type="Rhea" id="RHEA-COMP:11604"/>
        <dbReference type="ChEBI" id="CHEBI:15378"/>
        <dbReference type="ChEBI" id="CHEBI:29999"/>
        <dbReference type="ChEBI" id="CHEBI:30616"/>
        <dbReference type="ChEBI" id="CHEBI:83421"/>
        <dbReference type="ChEBI" id="CHEBI:456216"/>
        <dbReference type="EC" id="2.7.11.22"/>
    </reaction>
</comment>
<evidence type="ECO:0000256" key="12">
    <source>
        <dbReference type="PIRSR" id="PIRSR637770-2"/>
    </source>
</evidence>
<dbReference type="EMBL" id="CP001323">
    <property type="protein sequence ID" value="ACO60961.1"/>
    <property type="molecule type" value="Genomic_DNA"/>
</dbReference>
<keyword evidence="5 12" id="KW-0547">Nucleotide-binding</keyword>
<keyword evidence="4" id="KW-0808">Transferase</keyword>
<dbReference type="InterPro" id="IPR017441">
    <property type="entry name" value="Protein_kinase_ATP_BS"/>
</dbReference>
<dbReference type="InterPro" id="IPR008271">
    <property type="entry name" value="Ser/Thr_kinase_AS"/>
</dbReference>
<evidence type="ECO:0000256" key="2">
    <source>
        <dbReference type="ARBA" id="ARBA00022527"/>
    </source>
</evidence>
<keyword evidence="3" id="KW-0597">Phosphoprotein</keyword>
<evidence type="ECO:0000256" key="6">
    <source>
        <dbReference type="ARBA" id="ARBA00022777"/>
    </source>
</evidence>
<dbReference type="Proteomes" id="UP000002009">
    <property type="component" value="Chromosome 2"/>
</dbReference>
<dbReference type="GO" id="GO:0070985">
    <property type="term" value="C:transcription factor TFIIK complex"/>
    <property type="evidence" value="ECO:0007669"/>
    <property type="project" value="InterPro"/>
</dbReference>
<dbReference type="InterPro" id="IPR000719">
    <property type="entry name" value="Prot_kinase_dom"/>
</dbReference>
<evidence type="ECO:0000256" key="14">
    <source>
        <dbReference type="RuleBase" id="RU000304"/>
    </source>
</evidence>
<dbReference type="CDD" id="cd07841">
    <property type="entry name" value="STKc_CDK7"/>
    <property type="match status" value="1"/>
</dbReference>
<dbReference type="InterPro" id="IPR050108">
    <property type="entry name" value="CDK"/>
</dbReference>
<dbReference type="AlphaFoldDB" id="C1DYK8"/>
<evidence type="ECO:0000313" key="18">
    <source>
        <dbReference type="Proteomes" id="UP000002009"/>
    </source>
</evidence>
<dbReference type="PROSITE" id="PS00107">
    <property type="entry name" value="PROTEIN_KINASE_ATP"/>
    <property type="match status" value="1"/>
</dbReference>
<name>C1DYK8_MICCC</name>
<dbReference type="InterPro" id="IPR011009">
    <property type="entry name" value="Kinase-like_dom_sf"/>
</dbReference>
<feature type="binding site" evidence="12">
    <location>
        <begin position="23"/>
        <end position="31"/>
    </location>
    <ligand>
        <name>ATP</name>
        <dbReference type="ChEBI" id="CHEBI:30616"/>
    </ligand>
</feature>
<dbReference type="KEGG" id="mis:MICPUN_96962"/>
<evidence type="ECO:0000313" key="17">
    <source>
        <dbReference type="EMBL" id="ACO60961.1"/>
    </source>
</evidence>
<dbReference type="FunCoup" id="C1DYK8">
    <property type="interactions" value="1848"/>
</dbReference>
<dbReference type="SMART" id="SM00220">
    <property type="entry name" value="S_TKc"/>
    <property type="match status" value="1"/>
</dbReference>
<dbReference type="GeneID" id="8241379"/>
<dbReference type="GO" id="GO:0005524">
    <property type="term" value="F:ATP binding"/>
    <property type="evidence" value="ECO:0007669"/>
    <property type="project" value="UniProtKB-UniRule"/>
</dbReference>
<proteinExistence type="inferred from homology"/>
<organism evidence="17 18">
    <name type="scientific">Micromonas commoda (strain RCC299 / NOUM17 / CCMP2709)</name>
    <name type="common">Picoplanktonic green alga</name>
    <dbReference type="NCBI Taxonomy" id="296587"/>
    <lineage>
        <taxon>Eukaryota</taxon>
        <taxon>Viridiplantae</taxon>
        <taxon>Chlorophyta</taxon>
        <taxon>Mamiellophyceae</taxon>
        <taxon>Mamiellales</taxon>
        <taxon>Mamiellaceae</taxon>
        <taxon>Micromonas</taxon>
    </lineage>
</organism>
<feature type="region of interest" description="Disordered" evidence="15">
    <location>
        <begin position="409"/>
        <end position="429"/>
    </location>
</feature>
<sequence>MGENGKAGKAKTGKERYIKGAVLGEGTFGVVTKAEDTLTQKVVAIKKIRLGNYREGINFTAIREIKLLKELRHPHVIELVDCFPHKRNLNLVFECCESDLEAVIKDKFIPLGTPEIKSYMAMTLQAVAYCHECWVLHRDLKPNNLLIAPDGALKLADFGLARVFGSPNRKWTHQVFARWYRAPELLLGSKTYGPGVDMWAVGCIFAELMLRKPYLPGNSDIDQLGKIYAALGTPTEETWPGHTTLPDYIEFTAQTAPNPRALFVTAPMEALDLLQALLAFDPSRRLSARDATRHPYFSSAPPATPYPNLPRPSKIFGEDGDGGTTERKSGDGGRVQRASDASDADGTDDKTMKRRKAGETPAPMSTGPHGGHGGLGVSGIGLSGMELNSHDRPALSTVDRAYLRKRKLDLDNAFEAASQDIEEPDDPME</sequence>
<evidence type="ECO:0000256" key="5">
    <source>
        <dbReference type="ARBA" id="ARBA00022741"/>
    </source>
</evidence>
<dbReference type="GO" id="GO:0005737">
    <property type="term" value="C:cytoplasm"/>
    <property type="evidence" value="ECO:0007669"/>
    <property type="project" value="TreeGrafter"/>
</dbReference>
<reference evidence="17 18" key="1">
    <citation type="journal article" date="2009" name="Science">
        <title>Green evolution and dynamic adaptations revealed by genomes of the marine picoeukaryotes Micromonas.</title>
        <authorList>
            <person name="Worden A.Z."/>
            <person name="Lee J.H."/>
            <person name="Mock T."/>
            <person name="Rouze P."/>
            <person name="Simmons M.P."/>
            <person name="Aerts A.L."/>
            <person name="Allen A.E."/>
            <person name="Cuvelier M.L."/>
            <person name="Derelle E."/>
            <person name="Everett M.V."/>
            <person name="Foulon E."/>
            <person name="Grimwood J."/>
            <person name="Gundlach H."/>
            <person name="Henrissat B."/>
            <person name="Napoli C."/>
            <person name="McDonald S.M."/>
            <person name="Parker M.S."/>
            <person name="Rombauts S."/>
            <person name="Salamov A."/>
            <person name="Von Dassow P."/>
            <person name="Badger J.H."/>
            <person name="Coutinho P.M."/>
            <person name="Demir E."/>
            <person name="Dubchak I."/>
            <person name="Gentemann C."/>
            <person name="Eikrem W."/>
            <person name="Gready J.E."/>
            <person name="John U."/>
            <person name="Lanier W."/>
            <person name="Lindquist E.A."/>
            <person name="Lucas S."/>
            <person name="Mayer K.F."/>
            <person name="Moreau H."/>
            <person name="Not F."/>
            <person name="Otillar R."/>
            <person name="Panaud O."/>
            <person name="Pangilinan J."/>
            <person name="Paulsen I."/>
            <person name="Piegu B."/>
            <person name="Poliakov A."/>
            <person name="Robbens S."/>
            <person name="Schmutz J."/>
            <person name="Toulza E."/>
            <person name="Wyss T."/>
            <person name="Zelensky A."/>
            <person name="Zhou K."/>
            <person name="Armbrust E.V."/>
            <person name="Bhattacharya D."/>
            <person name="Goodenough U.W."/>
            <person name="Van de Peer Y."/>
            <person name="Grigoriev I.V."/>
        </authorList>
    </citation>
    <scope>NUCLEOTIDE SEQUENCE [LARGE SCALE GENOMIC DNA]</scope>
    <source>
        <strain evidence="18">RCC299 / NOUM17</strain>
    </source>
</reference>
<dbReference type="FunFam" id="3.30.200.20:FF:000289">
    <property type="entry name" value="Cyclin-dependent kinase D-1"/>
    <property type="match status" value="1"/>
</dbReference>
<gene>
    <name evidence="17" type="primary">CDKD</name>
    <name evidence="17" type="ORF">MICPUN_96962</name>
</gene>
<evidence type="ECO:0000256" key="11">
    <source>
        <dbReference type="PIRSR" id="PIRSR637770-1"/>
    </source>
</evidence>
<comment type="catalytic activity">
    <reaction evidence="10">
        <text>[DNA-directed RNA polymerase] + ATP = phospho-[DNA-directed RNA polymerase] + ADP + H(+)</text>
        <dbReference type="Rhea" id="RHEA:10216"/>
        <dbReference type="Rhea" id="RHEA-COMP:11321"/>
        <dbReference type="Rhea" id="RHEA-COMP:11322"/>
        <dbReference type="ChEBI" id="CHEBI:15378"/>
        <dbReference type="ChEBI" id="CHEBI:30616"/>
        <dbReference type="ChEBI" id="CHEBI:43176"/>
        <dbReference type="ChEBI" id="CHEBI:68546"/>
        <dbReference type="ChEBI" id="CHEBI:456216"/>
        <dbReference type="EC" id="2.7.11.23"/>
    </reaction>
</comment>
<evidence type="ECO:0000256" key="3">
    <source>
        <dbReference type="ARBA" id="ARBA00022553"/>
    </source>
</evidence>
<feature type="domain" description="Protein kinase" evidence="16">
    <location>
        <begin position="17"/>
        <end position="297"/>
    </location>
</feature>
<feature type="region of interest" description="Disordered" evidence="15">
    <location>
        <begin position="294"/>
        <end position="378"/>
    </location>
</feature>
<evidence type="ECO:0000256" key="9">
    <source>
        <dbReference type="ARBA" id="ARBA00048367"/>
    </source>
</evidence>
<evidence type="ECO:0000256" key="1">
    <source>
        <dbReference type="ARBA" id="ARBA00006485"/>
    </source>
</evidence>
<dbReference type="FunFam" id="1.10.510.10:FF:000097">
    <property type="entry name" value="Putative cyclin-dependent kinase 7"/>
    <property type="match status" value="1"/>
</dbReference>
<feature type="active site" description="Proton acceptor" evidence="11">
    <location>
        <position position="139"/>
    </location>
</feature>
<evidence type="ECO:0000256" key="13">
    <source>
        <dbReference type="PROSITE-ProRule" id="PRU10141"/>
    </source>
</evidence>
<dbReference type="eggNOG" id="KOG0659">
    <property type="taxonomic scope" value="Eukaryota"/>
</dbReference>
<keyword evidence="18" id="KW-1185">Reference proteome</keyword>
<protein>
    <recommendedName>
        <fullName evidence="16">Protein kinase domain-containing protein</fullName>
    </recommendedName>
</protein>
<evidence type="ECO:0000256" key="8">
    <source>
        <dbReference type="ARBA" id="ARBA00047811"/>
    </source>
</evidence>
<dbReference type="PANTHER" id="PTHR24056">
    <property type="entry name" value="CELL DIVISION PROTEIN KINASE"/>
    <property type="match status" value="1"/>
</dbReference>
<evidence type="ECO:0000256" key="7">
    <source>
        <dbReference type="ARBA" id="ARBA00022840"/>
    </source>
</evidence>
<comment type="similarity">
    <text evidence="1">Belongs to the protein kinase superfamily. CMGC Ser/Thr protein kinase family. CDC2/CDKX subfamily.</text>
</comment>